<name>A0A0D3ARL5_BRAOL</name>
<dbReference type="AlphaFoldDB" id="A0A0D3ARL5"/>
<feature type="region of interest" description="Disordered" evidence="1">
    <location>
        <begin position="63"/>
        <end position="100"/>
    </location>
</feature>
<evidence type="ECO:0008006" key="4">
    <source>
        <dbReference type="Google" id="ProtNLM"/>
    </source>
</evidence>
<protein>
    <recommendedName>
        <fullName evidence="4">CCHC-type domain-containing protein</fullName>
    </recommendedName>
</protein>
<evidence type="ECO:0000313" key="2">
    <source>
        <dbReference type="EnsemblPlants" id="Bo2g094920.1"/>
    </source>
</evidence>
<dbReference type="EnsemblPlants" id="Bo2g094920.1">
    <property type="protein sequence ID" value="Bo2g094920.1"/>
    <property type="gene ID" value="Bo2g094920"/>
</dbReference>
<evidence type="ECO:0000256" key="1">
    <source>
        <dbReference type="SAM" id="MobiDB-lite"/>
    </source>
</evidence>
<dbReference type="HOGENOM" id="CLU_106057_1_0_1"/>
<evidence type="ECO:0000313" key="3">
    <source>
        <dbReference type="Proteomes" id="UP000032141"/>
    </source>
</evidence>
<proteinExistence type="predicted"/>
<keyword evidence="3" id="KW-1185">Reference proteome</keyword>
<reference evidence="2 3" key="1">
    <citation type="journal article" date="2014" name="Genome Biol.">
        <title>Transcriptome and methylome profiling reveals relics of genome dominance in the mesopolyploid Brassica oleracea.</title>
        <authorList>
            <person name="Parkin I.A."/>
            <person name="Koh C."/>
            <person name="Tang H."/>
            <person name="Robinson S.J."/>
            <person name="Kagale S."/>
            <person name="Clarke W.E."/>
            <person name="Town C.D."/>
            <person name="Nixon J."/>
            <person name="Krishnakumar V."/>
            <person name="Bidwell S.L."/>
            <person name="Denoeud F."/>
            <person name="Belcram H."/>
            <person name="Links M.G."/>
            <person name="Just J."/>
            <person name="Clarke C."/>
            <person name="Bender T."/>
            <person name="Huebert T."/>
            <person name="Mason A.S."/>
            <person name="Pires J.C."/>
            <person name="Barker G."/>
            <person name="Moore J."/>
            <person name="Walley P.G."/>
            <person name="Manoli S."/>
            <person name="Batley J."/>
            <person name="Edwards D."/>
            <person name="Nelson M.N."/>
            <person name="Wang X."/>
            <person name="Paterson A.H."/>
            <person name="King G."/>
            <person name="Bancroft I."/>
            <person name="Chalhoub B."/>
            <person name="Sharpe A.G."/>
        </authorList>
    </citation>
    <scope>NUCLEOTIDE SEQUENCE</scope>
    <source>
        <strain evidence="2 3">cv. TO1000</strain>
    </source>
</reference>
<dbReference type="Gramene" id="Bo2g094920.1">
    <property type="protein sequence ID" value="Bo2g094920.1"/>
    <property type="gene ID" value="Bo2g094920"/>
</dbReference>
<organism evidence="2 3">
    <name type="scientific">Brassica oleracea var. oleracea</name>
    <dbReference type="NCBI Taxonomy" id="109376"/>
    <lineage>
        <taxon>Eukaryota</taxon>
        <taxon>Viridiplantae</taxon>
        <taxon>Streptophyta</taxon>
        <taxon>Embryophyta</taxon>
        <taxon>Tracheophyta</taxon>
        <taxon>Spermatophyta</taxon>
        <taxon>Magnoliopsida</taxon>
        <taxon>eudicotyledons</taxon>
        <taxon>Gunneridae</taxon>
        <taxon>Pentapetalae</taxon>
        <taxon>rosids</taxon>
        <taxon>malvids</taxon>
        <taxon>Brassicales</taxon>
        <taxon>Brassicaceae</taxon>
        <taxon>Brassiceae</taxon>
        <taxon>Brassica</taxon>
    </lineage>
</organism>
<accession>A0A0D3ARL5</accession>
<feature type="compositionally biased region" description="Basic and acidic residues" evidence="1">
    <location>
        <begin position="88"/>
        <end position="100"/>
    </location>
</feature>
<dbReference type="Proteomes" id="UP000032141">
    <property type="component" value="Chromosome C2"/>
</dbReference>
<reference evidence="2" key="2">
    <citation type="submission" date="2015-03" db="UniProtKB">
        <authorList>
            <consortium name="EnsemblPlants"/>
        </authorList>
    </citation>
    <scope>IDENTIFICATION</scope>
</reference>
<sequence>MEVHRFTDVVYTTATWRTAYAESINPIAVPEVDWNVPAEVKLAKVLPPEARKISGRPVKKRYETVEDKIRSSQGSKKNKKHKCSRCGTEGHKRGTCDLPI</sequence>